<accession>A0A7V8JPF4</accession>
<reference evidence="11" key="1">
    <citation type="journal article" date="2020" name="MBio">
        <title>Horizontal gene transfer to a defensive symbiont with a reduced genome amongst a multipartite beetle microbiome.</title>
        <authorList>
            <person name="Waterworth S.C."/>
            <person name="Florez L.V."/>
            <person name="Rees E.R."/>
            <person name="Hertweck C."/>
            <person name="Kaltenpoth M."/>
            <person name="Kwan J.C."/>
        </authorList>
    </citation>
    <scope>NUCLEOTIDE SEQUENCE [LARGE SCALE GENOMIC DNA]</scope>
</reference>
<dbReference type="CDD" id="cd17324">
    <property type="entry name" value="MFS_NepI_like"/>
    <property type="match status" value="1"/>
</dbReference>
<feature type="transmembrane region" description="Helical" evidence="8">
    <location>
        <begin position="237"/>
        <end position="257"/>
    </location>
</feature>
<dbReference type="PANTHER" id="PTHR43271:SF1">
    <property type="entry name" value="INNER MEMBRANE TRANSPORT PROTEIN YNFM"/>
    <property type="match status" value="1"/>
</dbReference>
<dbReference type="SUPFAM" id="SSF103473">
    <property type="entry name" value="MFS general substrate transporter"/>
    <property type="match status" value="1"/>
</dbReference>
<feature type="transmembrane region" description="Helical" evidence="8">
    <location>
        <begin position="325"/>
        <end position="349"/>
    </location>
</feature>
<dbReference type="AlphaFoldDB" id="A0A7V8JPF4"/>
<evidence type="ECO:0000256" key="5">
    <source>
        <dbReference type="ARBA" id="ARBA00022692"/>
    </source>
</evidence>
<dbReference type="PROSITE" id="PS50850">
    <property type="entry name" value="MFS"/>
    <property type="match status" value="1"/>
</dbReference>
<sequence length="409" mass="42696">MTDSSAHSTVALPPPIREGEPAFRATRLALFAGGFSTFWLLYWVQPLLPMLAHELGLSPASSSTALSFATGALALALLPASLLADRYGRRTLMCGGLLGAALLTLLVAVAPNWEGLLVLRLLCALLQAGMPAVAMAMAYLAEEFEPAALGSAMGLYIGGNALGGMAGRLASVWLADAWSWRTAGVIVGLVGLAGAVYFLRTLPPSRRFVARPLPLSPAGRAAFATTVREAVGDRGLWLLYATAFAAMGAFVSLYNYLGFRLEGAPFFLSHSVIGFIFMLYLLGSFASAGSGQLSRRFGRGPVLRAMLGVMALSLALTLSDHLAVVVLGVGGFTCAFFAAHAVASSWVGVRARSAKALASALYLCAYYLGSSVVGTGSGLLWGWGQWGGVAAALIAAVLFGLALVWRLRD</sequence>
<evidence type="ECO:0000313" key="11">
    <source>
        <dbReference type="Proteomes" id="UP000461670"/>
    </source>
</evidence>
<feature type="transmembrane region" description="Helical" evidence="8">
    <location>
        <begin position="153"/>
        <end position="174"/>
    </location>
</feature>
<evidence type="ECO:0000256" key="3">
    <source>
        <dbReference type="ARBA" id="ARBA00022448"/>
    </source>
</evidence>
<feature type="transmembrane region" description="Helical" evidence="8">
    <location>
        <begin position="302"/>
        <end position="319"/>
    </location>
</feature>
<evidence type="ECO:0000256" key="2">
    <source>
        <dbReference type="ARBA" id="ARBA00008335"/>
    </source>
</evidence>
<dbReference type="PANTHER" id="PTHR43271">
    <property type="entry name" value="BLL2771 PROTEIN"/>
    <property type="match status" value="1"/>
</dbReference>
<comment type="subcellular location">
    <subcellularLocation>
        <location evidence="1">Cell membrane</location>
        <topology evidence="1">Multi-pass membrane protein</topology>
    </subcellularLocation>
</comment>
<feature type="transmembrane region" description="Helical" evidence="8">
    <location>
        <begin position="263"/>
        <end position="282"/>
    </location>
</feature>
<proteinExistence type="inferred from homology"/>
<evidence type="ECO:0000256" key="7">
    <source>
        <dbReference type="ARBA" id="ARBA00023136"/>
    </source>
</evidence>
<keyword evidence="6 8" id="KW-1133">Transmembrane helix</keyword>
<evidence type="ECO:0000256" key="6">
    <source>
        <dbReference type="ARBA" id="ARBA00022989"/>
    </source>
</evidence>
<keyword evidence="7 8" id="KW-0472">Membrane</keyword>
<keyword evidence="4" id="KW-1003">Cell membrane</keyword>
<protein>
    <submittedName>
        <fullName evidence="10">Inner membrane transport protein YnfM</fullName>
    </submittedName>
</protein>
<feature type="transmembrane region" description="Helical" evidence="8">
    <location>
        <begin position="91"/>
        <end position="111"/>
    </location>
</feature>
<feature type="transmembrane region" description="Helical" evidence="8">
    <location>
        <begin position="361"/>
        <end position="383"/>
    </location>
</feature>
<dbReference type="InterPro" id="IPR011701">
    <property type="entry name" value="MFS"/>
</dbReference>
<dbReference type="InterPro" id="IPR036259">
    <property type="entry name" value="MFS_trans_sf"/>
</dbReference>
<dbReference type="EMBL" id="WNDQ01000053">
    <property type="protein sequence ID" value="KAF1019542.1"/>
    <property type="molecule type" value="Genomic_DNA"/>
</dbReference>
<feature type="domain" description="Major facilitator superfamily (MFS) profile" evidence="9">
    <location>
        <begin position="22"/>
        <end position="409"/>
    </location>
</feature>
<dbReference type="InterPro" id="IPR020846">
    <property type="entry name" value="MFS_dom"/>
</dbReference>
<evidence type="ECO:0000259" key="9">
    <source>
        <dbReference type="PROSITE" id="PS50850"/>
    </source>
</evidence>
<evidence type="ECO:0000256" key="1">
    <source>
        <dbReference type="ARBA" id="ARBA00004651"/>
    </source>
</evidence>
<feature type="transmembrane region" description="Helical" evidence="8">
    <location>
        <begin position="64"/>
        <end position="84"/>
    </location>
</feature>
<dbReference type="Proteomes" id="UP000461670">
    <property type="component" value="Unassembled WGS sequence"/>
</dbReference>
<organism evidence="10 11">
    <name type="scientific">Paracidovorax wautersii</name>
    <dbReference type="NCBI Taxonomy" id="1177982"/>
    <lineage>
        <taxon>Bacteria</taxon>
        <taxon>Pseudomonadati</taxon>
        <taxon>Pseudomonadota</taxon>
        <taxon>Betaproteobacteria</taxon>
        <taxon>Burkholderiales</taxon>
        <taxon>Comamonadaceae</taxon>
        <taxon>Paracidovorax</taxon>
    </lineage>
</organism>
<dbReference type="PROSITE" id="PS00216">
    <property type="entry name" value="SUGAR_TRANSPORT_1"/>
    <property type="match status" value="1"/>
</dbReference>
<evidence type="ECO:0000256" key="4">
    <source>
        <dbReference type="ARBA" id="ARBA00022475"/>
    </source>
</evidence>
<evidence type="ECO:0000313" key="10">
    <source>
        <dbReference type="EMBL" id="KAF1019542.1"/>
    </source>
</evidence>
<comment type="similarity">
    <text evidence="2">Belongs to the major facilitator superfamily.</text>
</comment>
<keyword evidence="3" id="KW-0813">Transport</keyword>
<feature type="transmembrane region" description="Helical" evidence="8">
    <location>
        <begin position="389"/>
        <end position="407"/>
    </location>
</feature>
<feature type="transmembrane region" description="Helical" evidence="8">
    <location>
        <begin position="25"/>
        <end position="44"/>
    </location>
</feature>
<comment type="caution">
    <text evidence="10">The sequence shown here is derived from an EMBL/GenBank/DDBJ whole genome shotgun (WGS) entry which is preliminary data.</text>
</comment>
<keyword evidence="5 8" id="KW-0812">Transmembrane</keyword>
<dbReference type="GO" id="GO:0005886">
    <property type="term" value="C:plasma membrane"/>
    <property type="evidence" value="ECO:0007669"/>
    <property type="project" value="UniProtKB-SubCell"/>
</dbReference>
<feature type="transmembrane region" description="Helical" evidence="8">
    <location>
        <begin position="117"/>
        <end position="141"/>
    </location>
</feature>
<dbReference type="Pfam" id="PF07690">
    <property type="entry name" value="MFS_1"/>
    <property type="match status" value="1"/>
</dbReference>
<name>A0A7V8JPF4_9BURK</name>
<gene>
    <name evidence="10" type="primary">ynfM</name>
    <name evidence="10" type="ORF">GAK30_03061</name>
</gene>
<feature type="transmembrane region" description="Helical" evidence="8">
    <location>
        <begin position="180"/>
        <end position="199"/>
    </location>
</feature>
<dbReference type="InterPro" id="IPR005829">
    <property type="entry name" value="Sugar_transporter_CS"/>
</dbReference>
<dbReference type="GO" id="GO:0022857">
    <property type="term" value="F:transmembrane transporter activity"/>
    <property type="evidence" value="ECO:0007669"/>
    <property type="project" value="InterPro"/>
</dbReference>
<evidence type="ECO:0000256" key="8">
    <source>
        <dbReference type="SAM" id="Phobius"/>
    </source>
</evidence>
<dbReference type="Gene3D" id="1.20.1250.20">
    <property type="entry name" value="MFS general substrate transporter like domains"/>
    <property type="match status" value="1"/>
</dbReference>